<sequence>MGEKQRKPTEACGEHTTQCSDQAEIIPSSNTKSSLGDKDDQKKVQDDFDIDMEAPETERAAVAIQSQFRKFQKKKQNDVS</sequence>
<dbReference type="PANTHER" id="PTHR15359">
    <property type="entry name" value="IG-LIKE DOMAIN-CONTAINING PROTEIN"/>
    <property type="match status" value="1"/>
</dbReference>
<reference evidence="4" key="1">
    <citation type="journal article" date="2016" name="Nature">
        <title>Genome evolution in the allotetraploid frog Xenopus laevis.</title>
        <authorList>
            <person name="Session A.M."/>
            <person name="Uno Y."/>
            <person name="Kwon T."/>
            <person name="Chapman J.A."/>
            <person name="Toyoda A."/>
            <person name="Takahashi S."/>
            <person name="Fukui A."/>
            <person name="Hikosaka A."/>
            <person name="Suzuki A."/>
            <person name="Kondo M."/>
            <person name="van Heeringen S.J."/>
            <person name="Quigley I."/>
            <person name="Heinz S."/>
            <person name="Ogino H."/>
            <person name="Ochi H."/>
            <person name="Hellsten U."/>
            <person name="Lyons J.B."/>
            <person name="Simakov O."/>
            <person name="Putnam N."/>
            <person name="Stites J."/>
            <person name="Kuroki Y."/>
            <person name="Tanaka T."/>
            <person name="Michiue T."/>
            <person name="Watanabe M."/>
            <person name="Bogdanovic O."/>
            <person name="Lister R."/>
            <person name="Georgiou G."/>
            <person name="Paranjpe S.S."/>
            <person name="van Kruijsbergen I."/>
            <person name="Shu S."/>
            <person name="Carlson J."/>
            <person name="Kinoshita T."/>
            <person name="Ohta Y."/>
            <person name="Mawaribuchi S."/>
            <person name="Jenkins J."/>
            <person name="Grimwood J."/>
            <person name="Schmutz J."/>
            <person name="Mitros T."/>
            <person name="Mozaffari S.V."/>
            <person name="Suzuki Y."/>
            <person name="Haramoto Y."/>
            <person name="Yamamoto T.S."/>
            <person name="Takagi C."/>
            <person name="Heald R."/>
            <person name="Miller K."/>
            <person name="Haudenschild C."/>
            <person name="Kitzman J."/>
            <person name="Nakayama T."/>
            <person name="Izutsu Y."/>
            <person name="Robert J."/>
            <person name="Fortriede J."/>
            <person name="Burns K."/>
            <person name="Lotay V."/>
            <person name="Karimi K."/>
            <person name="Yasuoka Y."/>
            <person name="Dichmann D.S."/>
            <person name="Flajnik M.F."/>
            <person name="Houston D.W."/>
            <person name="Shendure J."/>
            <person name="DuPasquier L."/>
            <person name="Vize P.D."/>
            <person name="Zorn A.M."/>
            <person name="Ito M."/>
            <person name="Marcotte E.M."/>
            <person name="Wallingford J.B."/>
            <person name="Ito Y."/>
            <person name="Asashima M."/>
            <person name="Ueno N."/>
            <person name="Matsuda Y."/>
            <person name="Veenstra G.J."/>
            <person name="Fujiyama A."/>
            <person name="Harland R.M."/>
            <person name="Taira M."/>
            <person name="Rokhsar D.S."/>
        </authorList>
    </citation>
    <scope>NUCLEOTIDE SEQUENCE [LARGE SCALE GENOMIC DNA]</scope>
    <source>
        <strain evidence="4">J</strain>
    </source>
</reference>
<organism evidence="3 4">
    <name type="scientific">Xenopus laevis</name>
    <name type="common">African clawed frog</name>
    <dbReference type="NCBI Taxonomy" id="8355"/>
    <lineage>
        <taxon>Eukaryota</taxon>
        <taxon>Metazoa</taxon>
        <taxon>Chordata</taxon>
        <taxon>Craniata</taxon>
        <taxon>Vertebrata</taxon>
        <taxon>Euteleostomi</taxon>
        <taxon>Amphibia</taxon>
        <taxon>Batrachia</taxon>
        <taxon>Anura</taxon>
        <taxon>Pipoidea</taxon>
        <taxon>Pipidae</taxon>
        <taxon>Xenopodinae</taxon>
        <taxon>Xenopus</taxon>
        <taxon>Xenopus</taxon>
    </lineage>
</organism>
<feature type="compositionally biased region" description="Basic and acidic residues" evidence="2">
    <location>
        <begin position="35"/>
        <end position="46"/>
    </location>
</feature>
<dbReference type="InterPro" id="IPR052142">
    <property type="entry name" value="Calmodulin_Regulator_PCP4-like"/>
</dbReference>
<feature type="compositionally biased region" description="Polar residues" evidence="2">
    <location>
        <begin position="15"/>
        <end position="34"/>
    </location>
</feature>
<feature type="region of interest" description="Disordered" evidence="2">
    <location>
        <begin position="1"/>
        <end position="47"/>
    </location>
</feature>
<evidence type="ECO:0000313" key="4">
    <source>
        <dbReference type="Proteomes" id="UP000694892"/>
    </source>
</evidence>
<protein>
    <recommendedName>
        <fullName evidence="5">Purkinje cell protein 4</fullName>
    </recommendedName>
</protein>
<feature type="compositionally biased region" description="Basic and acidic residues" evidence="2">
    <location>
        <begin position="1"/>
        <end position="13"/>
    </location>
</feature>
<dbReference type="GO" id="GO:0005516">
    <property type="term" value="F:calmodulin binding"/>
    <property type="evidence" value="ECO:0007669"/>
    <property type="project" value="TreeGrafter"/>
</dbReference>
<dbReference type="PANTHER" id="PTHR15359:SF7">
    <property type="entry name" value="CALMODULIN REGULATOR PROTEIN PCP4"/>
    <property type="match status" value="1"/>
</dbReference>
<evidence type="ECO:0008006" key="5">
    <source>
        <dbReference type="Google" id="ProtNLM"/>
    </source>
</evidence>
<dbReference type="Proteomes" id="UP000694892">
    <property type="component" value="Chromosome 2L"/>
</dbReference>
<evidence type="ECO:0000256" key="1">
    <source>
        <dbReference type="ARBA" id="ARBA00038017"/>
    </source>
</evidence>
<dbReference type="OMA" id="EACGEHT"/>
<evidence type="ECO:0000313" key="3">
    <source>
        <dbReference type="EMBL" id="OCT93753.1"/>
    </source>
</evidence>
<dbReference type="AlphaFoldDB" id="A0A974HXF8"/>
<dbReference type="EMBL" id="CM004468">
    <property type="protein sequence ID" value="OCT93753.1"/>
    <property type="molecule type" value="Genomic_DNA"/>
</dbReference>
<dbReference type="GO" id="GO:0005509">
    <property type="term" value="F:calcium ion binding"/>
    <property type="evidence" value="ECO:0007669"/>
    <property type="project" value="TreeGrafter"/>
</dbReference>
<gene>
    <name evidence="3" type="ORF">XELAEV_18011424mg</name>
</gene>
<dbReference type="GO" id="GO:0005737">
    <property type="term" value="C:cytoplasm"/>
    <property type="evidence" value="ECO:0007669"/>
    <property type="project" value="TreeGrafter"/>
</dbReference>
<comment type="similarity">
    <text evidence="1">Belongs to the PCP4 family.</text>
</comment>
<accession>A0A974HXF8</accession>
<proteinExistence type="inferred from homology"/>
<evidence type="ECO:0000256" key="2">
    <source>
        <dbReference type="SAM" id="MobiDB-lite"/>
    </source>
</evidence>
<name>A0A974HXF8_XENLA</name>